<organism evidence="3 4">
    <name type="scientific">Curtobacterium citreum</name>
    <dbReference type="NCBI Taxonomy" id="2036"/>
    <lineage>
        <taxon>Bacteria</taxon>
        <taxon>Bacillati</taxon>
        <taxon>Actinomycetota</taxon>
        <taxon>Actinomycetes</taxon>
        <taxon>Micrococcales</taxon>
        <taxon>Microbacteriaceae</taxon>
        <taxon>Curtobacterium</taxon>
    </lineage>
</organism>
<dbReference type="Proteomes" id="UP001370299">
    <property type="component" value="Unassembled WGS sequence"/>
</dbReference>
<protein>
    <submittedName>
        <fullName evidence="3">DUF6264 family protein</fullName>
    </submittedName>
</protein>
<keyword evidence="2" id="KW-0812">Transmembrane</keyword>
<reference evidence="3 4" key="1">
    <citation type="submission" date="2024-03" db="EMBL/GenBank/DDBJ databases">
        <title>Whole genomes of four grape xylem sap localized bacterial endophytes.</title>
        <authorList>
            <person name="Kumar G."/>
            <person name="Savka M.A."/>
        </authorList>
    </citation>
    <scope>NUCLEOTIDE SEQUENCE [LARGE SCALE GENOMIC DNA]</scope>
    <source>
        <strain evidence="3 4">RIT_GXS8</strain>
    </source>
</reference>
<dbReference type="RefSeq" id="WP_340197318.1">
    <property type="nucleotide sequence ID" value="NZ_JBBKAP010000063.1"/>
</dbReference>
<feature type="transmembrane region" description="Helical" evidence="2">
    <location>
        <begin position="139"/>
        <end position="163"/>
    </location>
</feature>
<evidence type="ECO:0000256" key="2">
    <source>
        <dbReference type="SAM" id="Phobius"/>
    </source>
</evidence>
<sequence length="254" mass="26884">MSGADGWGSVPRREPGHVDDTAAAGREARGTSPTTAAGAASGRVHGRPAPAYGEYAPEGWVNPVLIERERQEREQQERDRRQQAASQAGRDSATAYRSGAGAPTGTVPPGRPGAVDDPTPGGPQRSVATSRFGRTPADFVLTVGLLAFGLISVVQSLAVTNVASTVRRTLETQYTALNDPSALSGAAVIGAITNVVVFALVAWWSIRRLRARKRTFWVPIVGAVVATFVSTIAFVVVVFQDPQFVEFMMRQTGA</sequence>
<name>A0ABU8Y7W4_9MICO</name>
<feature type="transmembrane region" description="Helical" evidence="2">
    <location>
        <begin position="183"/>
        <end position="204"/>
    </location>
</feature>
<feature type="compositionally biased region" description="Basic and acidic residues" evidence="1">
    <location>
        <begin position="66"/>
        <end position="82"/>
    </location>
</feature>
<feature type="compositionally biased region" description="Low complexity" evidence="1">
    <location>
        <begin position="30"/>
        <end position="43"/>
    </location>
</feature>
<evidence type="ECO:0000256" key="1">
    <source>
        <dbReference type="SAM" id="MobiDB-lite"/>
    </source>
</evidence>
<evidence type="ECO:0000313" key="4">
    <source>
        <dbReference type="Proteomes" id="UP001370299"/>
    </source>
</evidence>
<accession>A0ABU8Y7W4</accession>
<proteinExistence type="predicted"/>
<comment type="caution">
    <text evidence="3">The sequence shown here is derived from an EMBL/GenBank/DDBJ whole genome shotgun (WGS) entry which is preliminary data.</text>
</comment>
<gene>
    <name evidence="3" type="ORF">WMN62_04910</name>
</gene>
<dbReference type="InterPro" id="IPR046231">
    <property type="entry name" value="DUF6264"/>
</dbReference>
<feature type="transmembrane region" description="Helical" evidence="2">
    <location>
        <begin position="216"/>
        <end position="239"/>
    </location>
</feature>
<feature type="compositionally biased region" description="Basic and acidic residues" evidence="1">
    <location>
        <begin position="11"/>
        <end position="20"/>
    </location>
</feature>
<evidence type="ECO:0000313" key="3">
    <source>
        <dbReference type="EMBL" id="MEK0170804.1"/>
    </source>
</evidence>
<feature type="compositionally biased region" description="Low complexity" evidence="1">
    <location>
        <begin position="99"/>
        <end position="115"/>
    </location>
</feature>
<dbReference type="Pfam" id="PF19779">
    <property type="entry name" value="DUF6264"/>
    <property type="match status" value="1"/>
</dbReference>
<keyword evidence="2" id="KW-0472">Membrane</keyword>
<dbReference type="EMBL" id="JBBLYY010000031">
    <property type="protein sequence ID" value="MEK0170804.1"/>
    <property type="molecule type" value="Genomic_DNA"/>
</dbReference>
<keyword evidence="4" id="KW-1185">Reference proteome</keyword>
<keyword evidence="2" id="KW-1133">Transmembrane helix</keyword>
<feature type="region of interest" description="Disordered" evidence="1">
    <location>
        <begin position="1"/>
        <end position="129"/>
    </location>
</feature>